<protein>
    <submittedName>
        <fullName evidence="8">DMT family transporter</fullName>
    </submittedName>
</protein>
<feature type="transmembrane region" description="Helical" evidence="6">
    <location>
        <begin position="65"/>
        <end position="83"/>
    </location>
</feature>
<evidence type="ECO:0000313" key="9">
    <source>
        <dbReference type="Proteomes" id="UP000298545"/>
    </source>
</evidence>
<dbReference type="PANTHER" id="PTHR32322">
    <property type="entry name" value="INNER MEMBRANE TRANSPORTER"/>
    <property type="match status" value="1"/>
</dbReference>
<proteinExistence type="inferred from homology"/>
<gene>
    <name evidence="8" type="ORF">CFBP5473_04165</name>
</gene>
<evidence type="ECO:0000256" key="3">
    <source>
        <dbReference type="ARBA" id="ARBA00022692"/>
    </source>
</evidence>
<dbReference type="InterPro" id="IPR000620">
    <property type="entry name" value="EamA_dom"/>
</dbReference>
<evidence type="ECO:0000313" key="8">
    <source>
        <dbReference type="EMBL" id="QCI97179.1"/>
    </source>
</evidence>
<dbReference type="Proteomes" id="UP000298545">
    <property type="component" value="Chromosome circular"/>
</dbReference>
<dbReference type="InterPro" id="IPR037185">
    <property type="entry name" value="EmrE-like"/>
</dbReference>
<evidence type="ECO:0000259" key="7">
    <source>
        <dbReference type="Pfam" id="PF00892"/>
    </source>
</evidence>
<feature type="transmembrane region" description="Helical" evidence="6">
    <location>
        <begin position="241"/>
        <end position="262"/>
    </location>
</feature>
<dbReference type="GO" id="GO:0016020">
    <property type="term" value="C:membrane"/>
    <property type="evidence" value="ECO:0007669"/>
    <property type="project" value="UniProtKB-SubCell"/>
</dbReference>
<dbReference type="KEGG" id="alf:CFBP5473_04165"/>
<reference evidence="8 9" key="1">
    <citation type="submission" date="2019-04" db="EMBL/GenBank/DDBJ databases">
        <title>Complete genome sequence of Agrobacterium larrymoorei CFBP5473.</title>
        <authorList>
            <person name="Haryono M."/>
            <person name="Chou L."/>
            <person name="Lin Y.-C."/>
            <person name="Lai E.-M."/>
            <person name="Kuo C.-H."/>
        </authorList>
    </citation>
    <scope>NUCLEOTIDE SEQUENCE [LARGE SCALE GENOMIC DNA]</scope>
    <source>
        <strain evidence="8 9">CFBP5473</strain>
    </source>
</reference>
<feature type="transmembrane region" description="Helical" evidence="6">
    <location>
        <begin position="122"/>
        <end position="141"/>
    </location>
</feature>
<comment type="subcellular location">
    <subcellularLocation>
        <location evidence="1">Membrane</location>
        <topology evidence="1">Multi-pass membrane protein</topology>
    </subcellularLocation>
</comment>
<dbReference type="InterPro" id="IPR050638">
    <property type="entry name" value="AA-Vitamin_Transporters"/>
</dbReference>
<feature type="transmembrane region" description="Helical" evidence="6">
    <location>
        <begin position="148"/>
        <end position="167"/>
    </location>
</feature>
<dbReference type="SUPFAM" id="SSF103481">
    <property type="entry name" value="Multidrug resistance efflux transporter EmrE"/>
    <property type="match status" value="2"/>
</dbReference>
<feature type="domain" description="EamA" evidence="7">
    <location>
        <begin position="33"/>
        <end position="165"/>
    </location>
</feature>
<organism evidence="8 9">
    <name type="scientific">Agrobacterium larrymoorei</name>
    <dbReference type="NCBI Taxonomy" id="160699"/>
    <lineage>
        <taxon>Bacteria</taxon>
        <taxon>Pseudomonadati</taxon>
        <taxon>Pseudomonadota</taxon>
        <taxon>Alphaproteobacteria</taxon>
        <taxon>Hyphomicrobiales</taxon>
        <taxon>Rhizobiaceae</taxon>
        <taxon>Rhizobium/Agrobacterium group</taxon>
        <taxon>Agrobacterium</taxon>
    </lineage>
</organism>
<feature type="domain" description="EamA" evidence="7">
    <location>
        <begin position="181"/>
        <end position="314"/>
    </location>
</feature>
<evidence type="ECO:0000256" key="4">
    <source>
        <dbReference type="ARBA" id="ARBA00022989"/>
    </source>
</evidence>
<keyword evidence="4 6" id="KW-1133">Transmembrane helix</keyword>
<evidence type="ECO:0000256" key="6">
    <source>
        <dbReference type="SAM" id="Phobius"/>
    </source>
</evidence>
<dbReference type="OrthoDB" id="9806889at2"/>
<comment type="similarity">
    <text evidence="2">Belongs to the EamA transporter family.</text>
</comment>
<name>A0A4D7DSB6_9HYPH</name>
<dbReference type="Pfam" id="PF00892">
    <property type="entry name" value="EamA"/>
    <property type="match status" value="2"/>
</dbReference>
<feature type="transmembrane region" description="Helical" evidence="6">
    <location>
        <begin position="274"/>
        <end position="293"/>
    </location>
</feature>
<dbReference type="EMBL" id="CP039691">
    <property type="protein sequence ID" value="QCI97179.1"/>
    <property type="molecule type" value="Genomic_DNA"/>
</dbReference>
<dbReference type="AlphaFoldDB" id="A0A4D7DSB6"/>
<feature type="transmembrane region" description="Helical" evidence="6">
    <location>
        <begin position="179"/>
        <end position="199"/>
    </location>
</feature>
<feature type="transmembrane region" description="Helical" evidence="6">
    <location>
        <begin position="95"/>
        <end position="116"/>
    </location>
</feature>
<feature type="transmembrane region" description="Helical" evidence="6">
    <location>
        <begin position="299"/>
        <end position="315"/>
    </location>
</feature>
<evidence type="ECO:0000256" key="1">
    <source>
        <dbReference type="ARBA" id="ARBA00004141"/>
    </source>
</evidence>
<evidence type="ECO:0000256" key="2">
    <source>
        <dbReference type="ARBA" id="ARBA00007362"/>
    </source>
</evidence>
<feature type="transmembrane region" description="Helical" evidence="6">
    <location>
        <begin position="33"/>
        <end position="53"/>
    </location>
</feature>
<feature type="transmembrane region" description="Helical" evidence="6">
    <location>
        <begin position="211"/>
        <end position="229"/>
    </location>
</feature>
<keyword evidence="3 6" id="KW-0812">Transmembrane</keyword>
<keyword evidence="5 6" id="KW-0472">Membrane</keyword>
<accession>A0A4D7DSB6</accession>
<evidence type="ECO:0000256" key="5">
    <source>
        <dbReference type="ARBA" id="ARBA00023136"/>
    </source>
</evidence>
<dbReference type="STRING" id="1367849.GCA_000518585_03067"/>
<dbReference type="PANTHER" id="PTHR32322:SF2">
    <property type="entry name" value="EAMA DOMAIN-CONTAINING PROTEIN"/>
    <property type="match status" value="1"/>
</dbReference>
<sequence>MRKRAIALAKLNTGVQKFGSSSPESNCAVPSRAYLVLIVAALCWGGNAVAGKLAVGHVSPMVLTFLRWVLAVSIIVAISLPQLKRDWPVVKTRLPYFFVLGAVGYTCFNASLYTALNYTSAINAAVIQAVIPMVIFIFNFALFRTKVFAGQVIGFVLTIFGVALLASRGDLMSLVRLQFNPGDAIMLLAVLAYAIYTVILRWKPAVDWRTLMAIPAAAALITSVPLMLWEVSREIAIWPDAKGWVITVYTALFPSLVAQIFFIKGVETIGPNRAGLFINLIPVFGTFLSVLIIGETLHSYQIVALLLALGGIAVAERKKPPVS</sequence>